<sequence>MAGHPFDEAIRLEADTARPGAVWHGATHEAYWNMVGPFGGTTAAVVLQGVWGHPERNGTPISLTLTYAAPFQEGAFEVHTQLVSATRSTQHWSVQCVQQGKAIVNAIALFAVRRETWAAVETCMPVVPPAAQIAVLDATRTRVAWVQRYEFRPLRGGFDRMADLEPQADSITEQWVRDQPARALDYPALASLCDVFFPRLYLRRGKVIPAGTVSLNIYFHADEPALAATGSEPVLGVARAGNFAGGFFDQFAQIWRADGVLLASTQQMVWYKA</sequence>
<feature type="domain" description="Acyl-CoA thioesterase-like N-terminal HotDog" evidence="1">
    <location>
        <begin position="30"/>
        <end position="110"/>
    </location>
</feature>
<dbReference type="PANTHER" id="PTHR38110:SF1">
    <property type="entry name" value="THIOESTERASE DOMAIN-CONTAINING PROTEIN"/>
    <property type="match status" value="1"/>
</dbReference>
<dbReference type="Pfam" id="PF13622">
    <property type="entry name" value="4HBT_3"/>
    <property type="match status" value="1"/>
</dbReference>
<comment type="caution">
    <text evidence="3">The sequence shown here is derived from an EMBL/GenBank/DDBJ whole genome shotgun (WGS) entry which is preliminary data.</text>
</comment>
<evidence type="ECO:0000259" key="2">
    <source>
        <dbReference type="Pfam" id="PF20789"/>
    </source>
</evidence>
<protein>
    <submittedName>
        <fullName evidence="3">Thioesterase family protein</fullName>
    </submittedName>
</protein>
<name>A0A556ABM1_9BURK</name>
<dbReference type="InterPro" id="IPR049449">
    <property type="entry name" value="TesB_ACOT8-like_N"/>
</dbReference>
<dbReference type="Proteomes" id="UP000318405">
    <property type="component" value="Unassembled WGS sequence"/>
</dbReference>
<evidence type="ECO:0000259" key="1">
    <source>
        <dbReference type="Pfam" id="PF13622"/>
    </source>
</evidence>
<dbReference type="Pfam" id="PF20789">
    <property type="entry name" value="4HBT_3C"/>
    <property type="match status" value="1"/>
</dbReference>
<dbReference type="InterPro" id="IPR042171">
    <property type="entry name" value="Acyl-CoA_hotdog"/>
</dbReference>
<keyword evidence="4" id="KW-1185">Reference proteome</keyword>
<dbReference type="OrthoDB" id="4370297at2"/>
<dbReference type="InterPro" id="IPR049450">
    <property type="entry name" value="ACOT8-like_C"/>
</dbReference>
<dbReference type="InterPro" id="IPR052389">
    <property type="entry name" value="Sec_Metab_Biosynth-Assoc"/>
</dbReference>
<dbReference type="PANTHER" id="PTHR38110">
    <property type="entry name" value="CHROMOSOME 23, WHOLE GENOME SHOTGUN SEQUENCE"/>
    <property type="match status" value="1"/>
</dbReference>
<dbReference type="AlphaFoldDB" id="A0A556ABM1"/>
<proteinExistence type="predicted"/>
<dbReference type="EMBL" id="VLTJ01000039">
    <property type="protein sequence ID" value="TSH90292.1"/>
    <property type="molecule type" value="Genomic_DNA"/>
</dbReference>
<evidence type="ECO:0000313" key="3">
    <source>
        <dbReference type="EMBL" id="TSH90292.1"/>
    </source>
</evidence>
<dbReference type="Gene3D" id="2.40.160.210">
    <property type="entry name" value="Acyl-CoA thioesterase, double hotdog domain"/>
    <property type="match status" value="1"/>
</dbReference>
<dbReference type="SUPFAM" id="SSF54637">
    <property type="entry name" value="Thioesterase/thiol ester dehydrase-isomerase"/>
    <property type="match status" value="2"/>
</dbReference>
<dbReference type="InterPro" id="IPR029069">
    <property type="entry name" value="HotDog_dom_sf"/>
</dbReference>
<evidence type="ECO:0000313" key="4">
    <source>
        <dbReference type="Proteomes" id="UP000318405"/>
    </source>
</evidence>
<feature type="domain" description="Acyl-CoA thioesterase-like C-terminal" evidence="2">
    <location>
        <begin position="138"/>
        <end position="269"/>
    </location>
</feature>
<organism evidence="3 4">
    <name type="scientific">Verticiella sediminum</name>
    <dbReference type="NCBI Taxonomy" id="1247510"/>
    <lineage>
        <taxon>Bacteria</taxon>
        <taxon>Pseudomonadati</taxon>
        <taxon>Pseudomonadota</taxon>
        <taxon>Betaproteobacteria</taxon>
        <taxon>Burkholderiales</taxon>
        <taxon>Alcaligenaceae</taxon>
        <taxon>Verticiella</taxon>
    </lineage>
</organism>
<accession>A0A556ABM1</accession>
<reference evidence="3 4" key="1">
    <citation type="submission" date="2019-07" db="EMBL/GenBank/DDBJ databases">
        <title>Qingshengfaniella alkalisoli gen. nov., sp. nov., isolated from saline soil.</title>
        <authorList>
            <person name="Xu L."/>
            <person name="Huang X.-X."/>
            <person name="Sun J.-Q."/>
        </authorList>
    </citation>
    <scope>NUCLEOTIDE SEQUENCE [LARGE SCALE GENOMIC DNA]</scope>
    <source>
        <strain evidence="3 4">DSM 27279</strain>
    </source>
</reference>
<gene>
    <name evidence="3" type="ORF">FOZ76_20915</name>
</gene>
<dbReference type="RefSeq" id="WP_143950208.1">
    <property type="nucleotide sequence ID" value="NZ_BAABMB010000003.1"/>
</dbReference>